<dbReference type="EC" id="2.5.1.87" evidence="5"/>
<dbReference type="EMBL" id="JABCRI010000006">
    <property type="protein sequence ID" value="KAF8405201.1"/>
    <property type="molecule type" value="Genomic_DNA"/>
</dbReference>
<keyword evidence="6" id="KW-0808">Transferase</keyword>
<evidence type="ECO:0000256" key="9">
    <source>
        <dbReference type="ARBA" id="ARBA00022842"/>
    </source>
</evidence>
<keyword evidence="8" id="KW-0256">Endoplasmic reticulum</keyword>
<dbReference type="PANTHER" id="PTHR21528">
    <property type="entry name" value="DEHYDRODOLICHYL DIPHOSPHATE SYNTHASE COMPLEX SUBUNIT NUS1"/>
    <property type="match status" value="1"/>
</dbReference>
<keyword evidence="15" id="KW-1185">Reference proteome</keyword>
<evidence type="ECO:0000256" key="3">
    <source>
        <dbReference type="ARBA" id="ARBA00004922"/>
    </source>
</evidence>
<dbReference type="GO" id="GO:0005789">
    <property type="term" value="C:endoplasmic reticulum membrane"/>
    <property type="evidence" value="ECO:0007669"/>
    <property type="project" value="UniProtKB-SubCell"/>
</dbReference>
<evidence type="ECO:0000256" key="7">
    <source>
        <dbReference type="ARBA" id="ARBA00022692"/>
    </source>
</evidence>
<evidence type="ECO:0000256" key="11">
    <source>
        <dbReference type="ARBA" id="ARBA00023136"/>
    </source>
</evidence>
<reference evidence="14 15" key="1">
    <citation type="submission" date="2020-04" db="EMBL/GenBank/DDBJ databases">
        <title>Plant Genome Project.</title>
        <authorList>
            <person name="Zhang R.-G."/>
        </authorList>
    </citation>
    <scope>NUCLEOTIDE SEQUENCE [LARGE SCALE GENOMIC DNA]</scope>
    <source>
        <strain evidence="14">YNK0</strain>
        <tissue evidence="14">Leaf</tissue>
    </source>
</reference>
<name>A0A834ZK74_TETSI</name>
<evidence type="ECO:0000256" key="4">
    <source>
        <dbReference type="ARBA" id="ARBA00005432"/>
    </source>
</evidence>
<accession>A0A834ZK74</accession>
<dbReference type="AlphaFoldDB" id="A0A834ZK74"/>
<protein>
    <recommendedName>
        <fullName evidence="5">ditrans,polycis-polyprenyl diphosphate synthase [(2E,6E)-farnesyldiphosphate specific]</fullName>
        <ecNumber evidence="5">2.5.1.87</ecNumber>
    </recommendedName>
</protein>
<dbReference type="PANTHER" id="PTHR21528:SF0">
    <property type="entry name" value="DEHYDRODOLICHYL DIPHOSPHATE SYNTHASE COMPLEX SUBUNIT NUS1"/>
    <property type="match status" value="1"/>
</dbReference>
<comment type="catalytic activity">
    <reaction evidence="12">
        <text>n isopentenyl diphosphate + (2E,6E)-farnesyl diphosphate = a di-trans,poly-cis-polyprenyl diphosphate + n diphosphate</text>
        <dbReference type="Rhea" id="RHEA:53008"/>
        <dbReference type="Rhea" id="RHEA-COMP:19494"/>
        <dbReference type="ChEBI" id="CHEBI:33019"/>
        <dbReference type="ChEBI" id="CHEBI:128769"/>
        <dbReference type="ChEBI" id="CHEBI:136960"/>
        <dbReference type="ChEBI" id="CHEBI:175763"/>
        <dbReference type="EC" id="2.5.1.87"/>
    </reaction>
</comment>
<dbReference type="OMA" id="HVCLYDN"/>
<evidence type="ECO:0000256" key="5">
    <source>
        <dbReference type="ARBA" id="ARBA00012596"/>
    </source>
</evidence>
<keyword evidence="7 13" id="KW-0812">Transmembrane</keyword>
<proteinExistence type="inferred from homology"/>
<dbReference type="UniPathway" id="UPA00378"/>
<keyword evidence="10 13" id="KW-1133">Transmembrane helix</keyword>
<keyword evidence="11 13" id="KW-0472">Membrane</keyword>
<gene>
    <name evidence="14" type="ORF">HHK36_010101</name>
</gene>
<keyword evidence="9" id="KW-0460">Magnesium</keyword>
<evidence type="ECO:0000256" key="1">
    <source>
        <dbReference type="ARBA" id="ARBA00001946"/>
    </source>
</evidence>
<evidence type="ECO:0000256" key="6">
    <source>
        <dbReference type="ARBA" id="ARBA00022679"/>
    </source>
</evidence>
<comment type="pathway">
    <text evidence="3">Protein modification; protein glycosylation.</text>
</comment>
<dbReference type="GO" id="GO:1904423">
    <property type="term" value="C:dehydrodolichyl diphosphate synthase complex"/>
    <property type="evidence" value="ECO:0007669"/>
    <property type="project" value="InterPro"/>
</dbReference>
<evidence type="ECO:0000256" key="10">
    <source>
        <dbReference type="ARBA" id="ARBA00022989"/>
    </source>
</evidence>
<comment type="similarity">
    <text evidence="4">Belongs to the UPP synthase family.</text>
</comment>
<dbReference type="OrthoDB" id="19639at2759"/>
<sequence>MRRRTDCTLEQSNNRFIELGDEIQKVFSSIEPISCVRRIRKLVLRLLWHFLHLLLSIGFFVLGIAHVLQSCIISSGLLAKYRSLDLSNLQCLAVVVDSEEAHHTSRVVKIVRWLSAIGVKHVCLYDVDGVLKESKEIILKKLSNARLSEEINEKDSPLHQKHVILEFVSISDGKEGVAKAANFLCSKYLKPASLGGNQEELVFTEPNLTRALSAVGLFSCSDLIDGCGGPEPNLLLVCGPARCHLGFPAWRLRYTEITYRTTKIHEIWFPDKSHSQVHNGAPKLWFMSSSTFGEQCLD</sequence>
<feature type="transmembrane region" description="Helical" evidence="13">
    <location>
        <begin position="46"/>
        <end position="68"/>
    </location>
</feature>
<dbReference type="GO" id="GO:0045547">
    <property type="term" value="F:ditrans,polycis-polyprenyl diphosphate synthase [(2E,6E)-farnesyl diphosphate specific] activity"/>
    <property type="evidence" value="ECO:0007669"/>
    <property type="project" value="UniProtKB-EC"/>
</dbReference>
<evidence type="ECO:0000256" key="13">
    <source>
        <dbReference type="SAM" id="Phobius"/>
    </source>
</evidence>
<dbReference type="InterPro" id="IPR038887">
    <property type="entry name" value="Nus1/NgBR"/>
</dbReference>
<evidence type="ECO:0000256" key="8">
    <source>
        <dbReference type="ARBA" id="ARBA00022824"/>
    </source>
</evidence>
<comment type="caution">
    <text evidence="14">The sequence shown here is derived from an EMBL/GenBank/DDBJ whole genome shotgun (WGS) entry which is preliminary data.</text>
</comment>
<evidence type="ECO:0000256" key="12">
    <source>
        <dbReference type="ARBA" id="ARBA00047353"/>
    </source>
</evidence>
<dbReference type="Proteomes" id="UP000655225">
    <property type="component" value="Unassembled WGS sequence"/>
</dbReference>
<evidence type="ECO:0000313" key="15">
    <source>
        <dbReference type="Proteomes" id="UP000655225"/>
    </source>
</evidence>
<comment type="subcellular location">
    <subcellularLocation>
        <location evidence="2">Endoplasmic reticulum membrane</location>
    </subcellularLocation>
</comment>
<dbReference type="InterPro" id="IPR036424">
    <property type="entry name" value="UPP_synth-like_sf"/>
</dbReference>
<evidence type="ECO:0000256" key="2">
    <source>
        <dbReference type="ARBA" id="ARBA00004586"/>
    </source>
</evidence>
<evidence type="ECO:0000313" key="14">
    <source>
        <dbReference type="EMBL" id="KAF8405201.1"/>
    </source>
</evidence>
<dbReference type="SUPFAM" id="SSF64005">
    <property type="entry name" value="Undecaprenyl diphosphate synthase"/>
    <property type="match status" value="1"/>
</dbReference>
<comment type="cofactor">
    <cofactor evidence="1">
        <name>Mg(2+)</name>
        <dbReference type="ChEBI" id="CHEBI:18420"/>
    </cofactor>
</comment>
<organism evidence="14 15">
    <name type="scientific">Tetracentron sinense</name>
    <name type="common">Spur-leaf</name>
    <dbReference type="NCBI Taxonomy" id="13715"/>
    <lineage>
        <taxon>Eukaryota</taxon>
        <taxon>Viridiplantae</taxon>
        <taxon>Streptophyta</taxon>
        <taxon>Embryophyta</taxon>
        <taxon>Tracheophyta</taxon>
        <taxon>Spermatophyta</taxon>
        <taxon>Magnoliopsida</taxon>
        <taxon>Trochodendrales</taxon>
        <taxon>Trochodendraceae</taxon>
        <taxon>Tetracentron</taxon>
    </lineage>
</organism>